<evidence type="ECO:0000259" key="1">
    <source>
        <dbReference type="PROSITE" id="PS50404"/>
    </source>
</evidence>
<dbReference type="SFLD" id="SFLDS00019">
    <property type="entry name" value="Glutathione_Transferase_(cytos"/>
    <property type="match status" value="1"/>
</dbReference>
<organism evidence="3 4">
    <name type="scientific">Plasticicumulans acidivorans</name>
    <dbReference type="NCBI Taxonomy" id="886464"/>
    <lineage>
        <taxon>Bacteria</taxon>
        <taxon>Pseudomonadati</taxon>
        <taxon>Pseudomonadota</taxon>
        <taxon>Gammaproteobacteria</taxon>
        <taxon>Candidatus Competibacteraceae</taxon>
        <taxon>Plasticicumulans</taxon>
    </lineage>
</organism>
<gene>
    <name evidence="3" type="ORF">C7443_105249</name>
</gene>
<dbReference type="AlphaFoldDB" id="A0A317MUX6"/>
<name>A0A317MUX6_9GAMM</name>
<dbReference type="SFLD" id="SFLDG00358">
    <property type="entry name" value="Main_(cytGST)"/>
    <property type="match status" value="1"/>
</dbReference>
<reference evidence="3 4" key="1">
    <citation type="submission" date="2018-05" db="EMBL/GenBank/DDBJ databases">
        <title>Genomic Encyclopedia of Type Strains, Phase IV (KMG-IV): sequencing the most valuable type-strain genomes for metagenomic binning, comparative biology and taxonomic classification.</title>
        <authorList>
            <person name="Goeker M."/>
        </authorList>
    </citation>
    <scope>NUCLEOTIDE SEQUENCE [LARGE SCALE GENOMIC DNA]</scope>
    <source>
        <strain evidence="3 4">DSM 23606</strain>
    </source>
</reference>
<evidence type="ECO:0000259" key="2">
    <source>
        <dbReference type="PROSITE" id="PS50405"/>
    </source>
</evidence>
<dbReference type="InterPro" id="IPR004045">
    <property type="entry name" value="Glutathione_S-Trfase_N"/>
</dbReference>
<feature type="domain" description="GST N-terminal" evidence="1">
    <location>
        <begin position="10"/>
        <end position="88"/>
    </location>
</feature>
<dbReference type="GO" id="GO:0005737">
    <property type="term" value="C:cytoplasm"/>
    <property type="evidence" value="ECO:0007669"/>
    <property type="project" value="TreeGrafter"/>
</dbReference>
<sequence length="218" mass="24313">MAASSAVRRAMLTLFSLGNCCHCHRSRLVLAEKGLEAEVVYVSAANPPAEFVDAVPGRQLPALIDRELLVYNDRVIIEYLDERYPHPGLLANDPAGRARQRMALHRLETDLYGCLPRLSRQDKDEREAARNMLERHLLAAAEVISAKPFFLGDSFSLLDATLAPILWRLSHYGIELPAAARAVLDYAGRMFVRPAFQRSLSPVEREMNDLGSMPTSAE</sequence>
<dbReference type="Gene3D" id="1.20.1050.10">
    <property type="match status" value="1"/>
</dbReference>
<dbReference type="InterPro" id="IPR036282">
    <property type="entry name" value="Glutathione-S-Trfase_C_sf"/>
</dbReference>
<comment type="caution">
    <text evidence="3">The sequence shown here is derived from an EMBL/GenBank/DDBJ whole genome shotgun (WGS) entry which is preliminary data.</text>
</comment>
<dbReference type="PANTHER" id="PTHR43968">
    <property type="match status" value="1"/>
</dbReference>
<keyword evidence="4" id="KW-1185">Reference proteome</keyword>
<dbReference type="InterPro" id="IPR010987">
    <property type="entry name" value="Glutathione-S-Trfase_C-like"/>
</dbReference>
<dbReference type="EMBL" id="QGTJ01000005">
    <property type="protein sequence ID" value="PWV61816.1"/>
    <property type="molecule type" value="Genomic_DNA"/>
</dbReference>
<dbReference type="PROSITE" id="PS50405">
    <property type="entry name" value="GST_CTER"/>
    <property type="match status" value="1"/>
</dbReference>
<dbReference type="Pfam" id="PF13410">
    <property type="entry name" value="GST_C_2"/>
    <property type="match status" value="1"/>
</dbReference>
<dbReference type="PROSITE" id="PS50404">
    <property type="entry name" value="GST_NTER"/>
    <property type="match status" value="1"/>
</dbReference>
<proteinExistence type="predicted"/>
<dbReference type="InterPro" id="IPR040079">
    <property type="entry name" value="Glutathione_S-Trfase"/>
</dbReference>
<feature type="domain" description="GST C-terminal" evidence="2">
    <location>
        <begin position="93"/>
        <end position="210"/>
    </location>
</feature>
<accession>A0A317MUX6</accession>
<dbReference type="Pfam" id="PF13409">
    <property type="entry name" value="GST_N_2"/>
    <property type="match status" value="1"/>
</dbReference>
<evidence type="ECO:0000313" key="4">
    <source>
        <dbReference type="Proteomes" id="UP000246569"/>
    </source>
</evidence>
<dbReference type="InterPro" id="IPR036249">
    <property type="entry name" value="Thioredoxin-like_sf"/>
</dbReference>
<dbReference type="InterPro" id="IPR050983">
    <property type="entry name" value="GST_Omega/HSP26"/>
</dbReference>
<evidence type="ECO:0000313" key="3">
    <source>
        <dbReference type="EMBL" id="PWV61816.1"/>
    </source>
</evidence>
<dbReference type="SUPFAM" id="SSF47616">
    <property type="entry name" value="GST C-terminal domain-like"/>
    <property type="match status" value="1"/>
</dbReference>
<dbReference type="SUPFAM" id="SSF52833">
    <property type="entry name" value="Thioredoxin-like"/>
    <property type="match status" value="1"/>
</dbReference>
<dbReference type="PANTHER" id="PTHR43968:SF6">
    <property type="entry name" value="GLUTATHIONE S-TRANSFERASE OMEGA"/>
    <property type="match status" value="1"/>
</dbReference>
<dbReference type="Proteomes" id="UP000246569">
    <property type="component" value="Unassembled WGS sequence"/>
</dbReference>
<dbReference type="Gene3D" id="3.40.30.10">
    <property type="entry name" value="Glutaredoxin"/>
    <property type="match status" value="1"/>
</dbReference>
<protein>
    <submittedName>
        <fullName evidence="3">RNA polymerase-associated protein</fullName>
    </submittedName>
</protein>